<evidence type="ECO:0000256" key="2">
    <source>
        <dbReference type="ARBA" id="ARBA00023136"/>
    </source>
</evidence>
<comment type="similarity">
    <text evidence="6">Belongs to the BamD family.</text>
</comment>
<dbReference type="Proteomes" id="UP000325614">
    <property type="component" value="Chromosome"/>
</dbReference>
<evidence type="ECO:0000256" key="5">
    <source>
        <dbReference type="ARBA" id="ARBA00023288"/>
    </source>
</evidence>
<name>A0A5P9JYC0_9HYPH</name>
<dbReference type="AlphaFoldDB" id="A0A5P9JYC0"/>
<evidence type="ECO:0000313" key="10">
    <source>
        <dbReference type="Proteomes" id="UP000325614"/>
    </source>
</evidence>
<feature type="signal peptide" evidence="7">
    <location>
        <begin position="1"/>
        <end position="28"/>
    </location>
</feature>
<protein>
    <recommendedName>
        <fullName evidence="6">Outer membrane protein assembly factor BamD</fullName>
    </recommendedName>
</protein>
<dbReference type="InterPro" id="IPR011990">
    <property type="entry name" value="TPR-like_helical_dom_sf"/>
</dbReference>
<keyword evidence="3 6" id="KW-0564">Palmitate</keyword>
<feature type="chain" id="PRO_5029078491" description="Outer membrane protein assembly factor BamD" evidence="7">
    <location>
        <begin position="29"/>
        <end position="298"/>
    </location>
</feature>
<dbReference type="NCBIfam" id="TIGR03302">
    <property type="entry name" value="OM_YfiO"/>
    <property type="match status" value="1"/>
</dbReference>
<evidence type="ECO:0000256" key="1">
    <source>
        <dbReference type="ARBA" id="ARBA00022729"/>
    </source>
</evidence>
<dbReference type="PANTHER" id="PTHR37423">
    <property type="entry name" value="SOLUBLE LYTIC MUREIN TRANSGLYCOSYLASE-RELATED"/>
    <property type="match status" value="1"/>
</dbReference>
<accession>A0A5P9JYC0</accession>
<dbReference type="SUPFAM" id="SSF48452">
    <property type="entry name" value="TPR-like"/>
    <property type="match status" value="1"/>
</dbReference>
<reference evidence="9 10" key="1">
    <citation type="submission" date="2019-10" db="EMBL/GenBank/DDBJ databases">
        <title>Isolation, Identification of Microvirga thermotolerans HR1, a novel thermophilic bacterium and Comparative Genomics of the genus Microvirga.</title>
        <authorList>
            <person name="Li J."/>
            <person name="Zhang W."/>
            <person name="Lin M."/>
            <person name="Wang J."/>
        </authorList>
    </citation>
    <scope>NUCLEOTIDE SEQUENCE [LARGE SCALE GENOMIC DNA]</scope>
    <source>
        <strain evidence="9 10">HR1</strain>
    </source>
</reference>
<sequence>MSFAKAYSGLKGAAVRALAIGACGLAVAGCDTLSSLNPFDKSETYKPEIVADVPAEQLYNDGLARIQKRDFEGAAKKFSALDKQYPYSEWARKGLIMAAYANYEGGLYEESITAAKRYLQLHPSSPDAAYAQYLLASSYYDQIPDITRDQEKSERALMALQELIQRYPKSEYVADAKKKIQVASDQLAGKEMEVGRFYLQKRNYSGAINRFRTVVSRYQTTRHVEEALERLTEAYMAMGIVNEAQTAAAVLGHNFPDSPWYKDAYALLTKGGVEPRENSESWISKAFRGVPQVSQRAG</sequence>
<gene>
    <name evidence="6 9" type="primary">bamD</name>
    <name evidence="9" type="ORF">GDR74_13320</name>
</gene>
<keyword evidence="10" id="KW-1185">Reference proteome</keyword>
<evidence type="ECO:0000256" key="7">
    <source>
        <dbReference type="SAM" id="SignalP"/>
    </source>
</evidence>
<evidence type="ECO:0000259" key="8">
    <source>
        <dbReference type="Pfam" id="PF13525"/>
    </source>
</evidence>
<comment type="subcellular location">
    <subcellularLocation>
        <location evidence="6">Cell outer membrane</location>
        <topology evidence="6">Lipid-anchor</topology>
    </subcellularLocation>
</comment>
<comment type="subunit">
    <text evidence="6">Part of the Bam complex.</text>
</comment>
<keyword evidence="4 6" id="KW-0998">Cell outer membrane</keyword>
<dbReference type="KEGG" id="mico:GDR74_13320"/>
<dbReference type="GO" id="GO:1990063">
    <property type="term" value="C:Bam protein complex"/>
    <property type="evidence" value="ECO:0007669"/>
    <property type="project" value="TreeGrafter"/>
</dbReference>
<dbReference type="InterPro" id="IPR039565">
    <property type="entry name" value="BamD-like"/>
</dbReference>
<evidence type="ECO:0000313" key="9">
    <source>
        <dbReference type="EMBL" id="QFU17121.1"/>
    </source>
</evidence>
<feature type="domain" description="Outer membrane lipoprotein BamD-like" evidence="8">
    <location>
        <begin position="52"/>
        <end position="248"/>
    </location>
</feature>
<dbReference type="Gene3D" id="1.25.40.10">
    <property type="entry name" value="Tetratricopeptide repeat domain"/>
    <property type="match status" value="1"/>
</dbReference>
<dbReference type="InterPro" id="IPR017689">
    <property type="entry name" value="BamD"/>
</dbReference>
<evidence type="ECO:0000256" key="6">
    <source>
        <dbReference type="HAMAP-Rule" id="MF_00922"/>
    </source>
</evidence>
<dbReference type="Pfam" id="PF13525">
    <property type="entry name" value="YfiO"/>
    <property type="match status" value="1"/>
</dbReference>
<organism evidence="9 10">
    <name type="scientific">Microvirga thermotolerans</name>
    <dbReference type="NCBI Taxonomy" id="2651334"/>
    <lineage>
        <taxon>Bacteria</taxon>
        <taxon>Pseudomonadati</taxon>
        <taxon>Pseudomonadota</taxon>
        <taxon>Alphaproteobacteria</taxon>
        <taxon>Hyphomicrobiales</taxon>
        <taxon>Methylobacteriaceae</taxon>
        <taxon>Microvirga</taxon>
    </lineage>
</organism>
<dbReference type="EMBL" id="CP045423">
    <property type="protein sequence ID" value="QFU17121.1"/>
    <property type="molecule type" value="Genomic_DNA"/>
</dbReference>
<dbReference type="PANTHER" id="PTHR37423:SF1">
    <property type="entry name" value="OUTER MEMBRANE PROTEIN ASSEMBLY FACTOR BAMD"/>
    <property type="match status" value="1"/>
</dbReference>
<dbReference type="CDD" id="cd15830">
    <property type="entry name" value="BamD"/>
    <property type="match status" value="1"/>
</dbReference>
<keyword evidence="1 6" id="KW-0732">Signal</keyword>
<comment type="function">
    <text evidence="6">Part of the outer membrane protein assembly complex, which is involved in assembly and insertion of beta-barrel proteins into the outer membrane.</text>
</comment>
<dbReference type="GO" id="GO:0043165">
    <property type="term" value="P:Gram-negative-bacterium-type cell outer membrane assembly"/>
    <property type="evidence" value="ECO:0007669"/>
    <property type="project" value="UniProtKB-UniRule"/>
</dbReference>
<dbReference type="GO" id="GO:0051205">
    <property type="term" value="P:protein insertion into membrane"/>
    <property type="evidence" value="ECO:0007669"/>
    <property type="project" value="UniProtKB-UniRule"/>
</dbReference>
<proteinExistence type="inferred from homology"/>
<dbReference type="PROSITE" id="PS51257">
    <property type="entry name" value="PROKAR_LIPOPROTEIN"/>
    <property type="match status" value="1"/>
</dbReference>
<keyword evidence="5 6" id="KW-0449">Lipoprotein</keyword>
<dbReference type="RefSeq" id="WP_152586757.1">
    <property type="nucleotide sequence ID" value="NZ_CP045423.1"/>
</dbReference>
<dbReference type="HAMAP" id="MF_00922">
    <property type="entry name" value="OM_assembly_BamD"/>
    <property type="match status" value="1"/>
</dbReference>
<evidence type="ECO:0000256" key="4">
    <source>
        <dbReference type="ARBA" id="ARBA00023237"/>
    </source>
</evidence>
<evidence type="ECO:0000256" key="3">
    <source>
        <dbReference type="ARBA" id="ARBA00023139"/>
    </source>
</evidence>
<keyword evidence="2 6" id="KW-0472">Membrane</keyword>